<organism evidence="1 2">
    <name type="scientific">Atlanticothrix silvestris CENA357</name>
    <dbReference type="NCBI Taxonomy" id="1725252"/>
    <lineage>
        <taxon>Bacteria</taxon>
        <taxon>Bacillati</taxon>
        <taxon>Cyanobacteriota</taxon>
        <taxon>Cyanophyceae</taxon>
        <taxon>Nostocales</taxon>
        <taxon>Nodulariaceae</taxon>
        <taxon>Atlanticothrix</taxon>
        <taxon>Atlanticothrix silvestris</taxon>
    </lineage>
</organism>
<evidence type="ECO:0000313" key="2">
    <source>
        <dbReference type="Proteomes" id="UP000599391"/>
    </source>
</evidence>
<dbReference type="Proteomes" id="UP000599391">
    <property type="component" value="Unassembled WGS sequence"/>
</dbReference>
<keyword evidence="2" id="KW-1185">Reference proteome</keyword>
<comment type="caution">
    <text evidence="1">The sequence shown here is derived from an EMBL/GenBank/DDBJ whole genome shotgun (WGS) entry which is preliminary data.</text>
</comment>
<sequence length="60" mass="6801">MDKEKSFRAEDFDNLILNIADARLIFSVLYTAQVSKKTNAIIALDHPDFIKLCEGLIAYP</sequence>
<dbReference type="RefSeq" id="WP_214439351.1">
    <property type="nucleotide sequence ID" value="NZ_JAECZB010000023.1"/>
</dbReference>
<reference evidence="1 2" key="1">
    <citation type="journal article" date="2021" name="Int. J. Syst. Evol. Microbiol.">
        <title>Amazonocrinis nigriterrae gen. nov., sp. nov., Atlanticothrix silvestris gen. nov., sp. nov. and Dendronalium phyllosphericum gen. nov., sp. nov., nostocacean cyanobacteria from Brazilian environments.</title>
        <authorList>
            <person name="Alvarenga D.O."/>
            <person name="Andreote A.P.D."/>
            <person name="Branco L.H.Z."/>
            <person name="Delbaje E."/>
            <person name="Cruz R.B."/>
            <person name="Varani A.M."/>
            <person name="Fiore M.F."/>
        </authorList>
    </citation>
    <scope>NUCLEOTIDE SEQUENCE [LARGE SCALE GENOMIC DNA]</scope>
    <source>
        <strain evidence="1 2">CENA357</strain>
    </source>
</reference>
<gene>
    <name evidence="1" type="ORF">I8751_11735</name>
</gene>
<protein>
    <submittedName>
        <fullName evidence="1">Uncharacterized protein</fullName>
    </submittedName>
</protein>
<dbReference type="AlphaFoldDB" id="A0A8J7HIE8"/>
<dbReference type="EMBL" id="JAECZB010000023">
    <property type="protein sequence ID" value="MBH8553023.1"/>
    <property type="molecule type" value="Genomic_DNA"/>
</dbReference>
<proteinExistence type="predicted"/>
<evidence type="ECO:0000313" key="1">
    <source>
        <dbReference type="EMBL" id="MBH8553023.1"/>
    </source>
</evidence>
<accession>A0A8J7HIE8</accession>
<name>A0A8J7HIE8_9CYAN</name>